<comment type="caution">
    <text evidence="2">The sequence shown here is derived from an EMBL/GenBank/DDBJ whole genome shotgun (WGS) entry which is preliminary data.</text>
</comment>
<gene>
    <name evidence="2" type="ORF">ACFSKL_18600</name>
</gene>
<accession>A0ABW4VU15</accession>
<dbReference type="InterPro" id="IPR053182">
    <property type="entry name" value="YobU-like_regulator"/>
</dbReference>
<proteinExistence type="predicted"/>
<sequence length="152" mass="17342">MSKVKIEAFKVIGISVRTTNENNQSAVDIPNLWKKFMEEGFLEKILNKIDNAIYCLYTEYEKDHTLPYTTILGCKVTSTENVPEGMVSKNIEGTTYEKFTVTGSLQDNIVYNEWLKIWNSELSRQFSTDFEVYGPKAQNPANAEVDILIAVK</sequence>
<dbReference type="EMBL" id="JBHUHR010000045">
    <property type="protein sequence ID" value="MFD2036822.1"/>
    <property type="molecule type" value="Genomic_DNA"/>
</dbReference>
<dbReference type="SUPFAM" id="SSF55136">
    <property type="entry name" value="Probable bacterial effector-binding domain"/>
    <property type="match status" value="1"/>
</dbReference>
<dbReference type="SMART" id="SM00871">
    <property type="entry name" value="AraC_E_bind"/>
    <property type="match status" value="1"/>
</dbReference>
<protein>
    <submittedName>
        <fullName evidence="2">GyrI-like domain-containing protein</fullName>
    </submittedName>
</protein>
<evidence type="ECO:0000313" key="3">
    <source>
        <dbReference type="Proteomes" id="UP001597361"/>
    </source>
</evidence>
<reference evidence="3" key="1">
    <citation type="journal article" date="2019" name="Int. J. Syst. Evol. Microbiol.">
        <title>The Global Catalogue of Microorganisms (GCM) 10K type strain sequencing project: providing services to taxonomists for standard genome sequencing and annotation.</title>
        <authorList>
            <consortium name="The Broad Institute Genomics Platform"/>
            <consortium name="The Broad Institute Genome Sequencing Center for Infectious Disease"/>
            <person name="Wu L."/>
            <person name="Ma J."/>
        </authorList>
    </citation>
    <scope>NUCLEOTIDE SEQUENCE [LARGE SCALE GENOMIC DNA]</scope>
    <source>
        <strain evidence="3">CGMCC 1.15180</strain>
    </source>
</reference>
<dbReference type="Pfam" id="PF14526">
    <property type="entry name" value="Cass2"/>
    <property type="match status" value="1"/>
</dbReference>
<keyword evidence="3" id="KW-1185">Reference proteome</keyword>
<dbReference type="RefSeq" id="WP_376888235.1">
    <property type="nucleotide sequence ID" value="NZ_JBHUHR010000045.1"/>
</dbReference>
<dbReference type="Proteomes" id="UP001597361">
    <property type="component" value="Unassembled WGS sequence"/>
</dbReference>
<feature type="domain" description="AraC effector-binding" evidence="1">
    <location>
        <begin position="2"/>
        <end position="152"/>
    </location>
</feature>
<dbReference type="PANTHER" id="PTHR36444:SF2">
    <property type="entry name" value="TRANSCRIPTIONAL REGULATOR PROTEIN YOBU-RELATED"/>
    <property type="match status" value="1"/>
</dbReference>
<evidence type="ECO:0000313" key="2">
    <source>
        <dbReference type="EMBL" id="MFD2036822.1"/>
    </source>
</evidence>
<dbReference type="PANTHER" id="PTHR36444">
    <property type="entry name" value="TRANSCRIPTIONAL REGULATOR PROTEIN YOBU-RELATED"/>
    <property type="match status" value="1"/>
</dbReference>
<organism evidence="2 3">
    <name type="scientific">Belliella marina</name>
    <dbReference type="NCBI Taxonomy" id="1644146"/>
    <lineage>
        <taxon>Bacteria</taxon>
        <taxon>Pseudomonadati</taxon>
        <taxon>Bacteroidota</taxon>
        <taxon>Cytophagia</taxon>
        <taxon>Cytophagales</taxon>
        <taxon>Cyclobacteriaceae</taxon>
        <taxon>Belliella</taxon>
    </lineage>
</organism>
<dbReference type="InterPro" id="IPR010499">
    <property type="entry name" value="AraC_E-bd"/>
</dbReference>
<name>A0ABW4VU15_9BACT</name>
<dbReference type="Gene3D" id="3.20.80.10">
    <property type="entry name" value="Regulatory factor, effector binding domain"/>
    <property type="match status" value="1"/>
</dbReference>
<dbReference type="InterPro" id="IPR029441">
    <property type="entry name" value="Cass2"/>
</dbReference>
<evidence type="ECO:0000259" key="1">
    <source>
        <dbReference type="SMART" id="SM00871"/>
    </source>
</evidence>
<dbReference type="InterPro" id="IPR011256">
    <property type="entry name" value="Reg_factor_effector_dom_sf"/>
</dbReference>